<dbReference type="EMBL" id="JAACJO010000003">
    <property type="protein sequence ID" value="KAF5360553.1"/>
    <property type="molecule type" value="Genomic_DNA"/>
</dbReference>
<name>A0A8H5G917_9AGAR</name>
<accession>A0A8H5G917</accession>
<keyword evidence="2" id="KW-0175">Coiled coil</keyword>
<feature type="region of interest" description="Disordered" evidence="3">
    <location>
        <begin position="991"/>
        <end position="1046"/>
    </location>
</feature>
<evidence type="ECO:0000259" key="4">
    <source>
        <dbReference type="PROSITE" id="PS50837"/>
    </source>
</evidence>
<dbReference type="Pfam" id="PF24883">
    <property type="entry name" value="NPHP3_N"/>
    <property type="match status" value="1"/>
</dbReference>
<feature type="compositionally biased region" description="Acidic residues" evidence="3">
    <location>
        <begin position="1349"/>
        <end position="1368"/>
    </location>
</feature>
<feature type="region of interest" description="Disordered" evidence="3">
    <location>
        <begin position="699"/>
        <end position="749"/>
    </location>
</feature>
<organism evidence="5 6">
    <name type="scientific">Leucocoprinus leucothites</name>
    <dbReference type="NCBI Taxonomy" id="201217"/>
    <lineage>
        <taxon>Eukaryota</taxon>
        <taxon>Fungi</taxon>
        <taxon>Dikarya</taxon>
        <taxon>Basidiomycota</taxon>
        <taxon>Agaricomycotina</taxon>
        <taxon>Agaricomycetes</taxon>
        <taxon>Agaricomycetidae</taxon>
        <taxon>Agaricales</taxon>
        <taxon>Agaricineae</taxon>
        <taxon>Agaricaceae</taxon>
        <taxon>Leucocoprinus</taxon>
    </lineage>
</organism>
<sequence>MTFQGKGRGFFPNAQHFSVVNPTMIEGSVHVLGGSNRPFDLLEEHTIPGAEFDSYERDPPPRCHPGTRLDILESIQPWSHDIEHQHRILWLHGPAGVGKSAIMQTLAEGQSESLDTILGATVFFSRPNKRDDPRRLFTTIAYQLAVRYPSYRKYVVDALTNDPKIVGKSIAEQFRWFLMRPFTVAGLLEGLPQTVLIIIDGLDECKGEEAQREIVLLIGRFVLRHPNTPLIWAIASRPEPHLRSVFSDSQIRNCHWEINIPVNSNQSTADVERFLREKFQEIRLRYSSFFPATLRQWPMEAEFLIIMKAASGLFIFASVVIRFIADESYGNPVSQLRKVLTVIETARLQGLESSPFKTLDNMYAEIISAIPPDVLPHTMQLLALSFYSPLELGVFTNYSFGIICNWLGFSQADVYGALHRLHSVLEIPPSEKMTSEHRLRAFHASFPDYVALLLARSHNEIDPRQEILRRSMRVLLESHNPLDSTINALGIGLSWVYEDTTHIQKLLFWLSFISLAPHALETTSWGDGSSSLQLRSLFENINYGSSFPGPADGPQHVLCYMGTGRYKFLSALETWGIAKPFDLQSFDVNHIRPSRNAWILPIAPLSEQTSSSVPLFLQWGRFKRALEHMFWDTVPLSEHPGWKDLVREHVAAINALEDPASVYLVNEQGLWDEVAQRMGLGIDELDSFSPSAAQAQRPFSASNKVEQLQAQASTASSSSSPSSSLPLSPVPQPQDTTTPSTAPSSSLSLGSSSFTASSSISSSLSSIAQHLSRVYKLYLTFFDQAIKENIAQNRAKAQAAMQQSRAQAAAARAAGQPQQQQQAQQPLASTSSATTSNNFPTNPPPPIHFQPQLPLQTRTEALTAQQEAIQTRAQAKAQAAAAHAQAQAAAAAQAHTTHTLIPHGIPLTQFLTQYVGLLPPYVDTLTAQERFMLLEWTQLSDAELKVKTKGKEGMIGIVKMVRETLNEMREGQSSGVRERPGFTTSVAVGIVLPGMKPGPPSAPPPKGPVPPLPDGGGGGSGKGKAKAKALPQGEAEDEENEEVWDDETRQAVIPATKFISSGLKGEPLPPPEPRMGSKASFEVVYRLIGECKITEMSLDNTMDSIIVPAERLPEHHALLDKVSQACSEIDTKLAMIHDVLQEETYIKRMIIIASQVVYQKTLLTKADWERRYVLTVDMLKSMLAEIQYLVGLYNQSIRSLMEAFQSTASAHGHDAAVQQLPSWVQVQLQQQAAAAAAQPQQPVQYTPQDLAAMTPEQRAQARSMQRAQEADLEMRKFREGFKKEGPEEVIRWVENRCRPLKSVYEEYLEQRRVLEERLREKEKEVEEEEEDDRRYNAWGRRRWSLKDEEGSDGDGDGEDGMGDGESDFDGSIASVRDDRRERGSREGLSLFTGKARLPIAKSEWSAEGGLGLPFTEEEHAAAVLFVQCATQEFGSLPATAQMLSWDTDLTPDEKKEYHRLHDKGYRQYQEYGPKTALLHLLMGQDSTTKRFIVIGYVLSYQQHVFATGTKRYILTLDQLEEWVEDYADIIEEFIERKNSMHREQVEAHMRSMGRILDLSGVDIGVLTGKRSRNKNGKKKKKEVLGDTEEEAKMLSVLGGVVDFLEMYRARM</sequence>
<feature type="domain" description="NACHT" evidence="4">
    <location>
        <begin position="87"/>
        <end position="204"/>
    </location>
</feature>
<feature type="region of interest" description="Disordered" evidence="3">
    <location>
        <begin position="808"/>
        <end position="851"/>
    </location>
</feature>
<dbReference type="PROSITE" id="PS50837">
    <property type="entry name" value="NACHT"/>
    <property type="match status" value="1"/>
</dbReference>
<dbReference type="InterPro" id="IPR007111">
    <property type="entry name" value="NACHT_NTPase"/>
</dbReference>
<dbReference type="PANTHER" id="PTHR10039:SF17">
    <property type="entry name" value="FUNGAL STAND N-TERMINAL GOODBYE DOMAIN-CONTAINING PROTEIN-RELATED"/>
    <property type="match status" value="1"/>
</dbReference>
<reference evidence="5 6" key="1">
    <citation type="journal article" date="2020" name="ISME J.">
        <title>Uncovering the hidden diversity of litter-decomposition mechanisms in mushroom-forming fungi.</title>
        <authorList>
            <person name="Floudas D."/>
            <person name="Bentzer J."/>
            <person name="Ahren D."/>
            <person name="Johansson T."/>
            <person name="Persson P."/>
            <person name="Tunlid A."/>
        </authorList>
    </citation>
    <scope>NUCLEOTIDE SEQUENCE [LARGE SCALE GENOMIC DNA]</scope>
    <source>
        <strain evidence="5 6">CBS 146.42</strain>
    </source>
</reference>
<dbReference type="Gene3D" id="3.40.50.300">
    <property type="entry name" value="P-loop containing nucleotide triphosphate hydrolases"/>
    <property type="match status" value="1"/>
</dbReference>
<keyword evidence="6" id="KW-1185">Reference proteome</keyword>
<evidence type="ECO:0000256" key="1">
    <source>
        <dbReference type="ARBA" id="ARBA00022737"/>
    </source>
</evidence>
<feature type="compositionally biased region" description="Low complexity" evidence="3">
    <location>
        <begin position="707"/>
        <end position="749"/>
    </location>
</feature>
<feature type="coiled-coil region" evidence="2">
    <location>
        <begin position="1304"/>
        <end position="1331"/>
    </location>
</feature>
<feature type="region of interest" description="Disordered" evidence="3">
    <location>
        <begin position="1346"/>
        <end position="1383"/>
    </location>
</feature>
<dbReference type="OrthoDB" id="3051564at2759"/>
<dbReference type="InterPro" id="IPR027417">
    <property type="entry name" value="P-loop_NTPase"/>
</dbReference>
<keyword evidence="1" id="KW-0677">Repeat</keyword>
<feature type="compositionally biased region" description="Pro residues" evidence="3">
    <location>
        <begin position="996"/>
        <end position="1013"/>
    </location>
</feature>
<evidence type="ECO:0000256" key="2">
    <source>
        <dbReference type="SAM" id="Coils"/>
    </source>
</evidence>
<evidence type="ECO:0000313" key="6">
    <source>
        <dbReference type="Proteomes" id="UP000559027"/>
    </source>
</evidence>
<dbReference type="InterPro" id="IPR056884">
    <property type="entry name" value="NPHP3-like_N"/>
</dbReference>
<dbReference type="PANTHER" id="PTHR10039">
    <property type="entry name" value="AMELOGENIN"/>
    <property type="match status" value="1"/>
</dbReference>
<evidence type="ECO:0000256" key="3">
    <source>
        <dbReference type="SAM" id="MobiDB-lite"/>
    </source>
</evidence>
<feature type="compositionally biased region" description="Acidic residues" evidence="3">
    <location>
        <begin position="1034"/>
        <end position="1045"/>
    </location>
</feature>
<gene>
    <name evidence="5" type="ORF">D9756_004609</name>
</gene>
<feature type="compositionally biased region" description="Low complexity" evidence="3">
    <location>
        <begin position="808"/>
        <end position="840"/>
    </location>
</feature>
<protein>
    <recommendedName>
        <fullName evidence="4">NACHT domain-containing protein</fullName>
    </recommendedName>
</protein>
<dbReference type="SUPFAM" id="SSF52540">
    <property type="entry name" value="P-loop containing nucleoside triphosphate hydrolases"/>
    <property type="match status" value="1"/>
</dbReference>
<evidence type="ECO:0000313" key="5">
    <source>
        <dbReference type="EMBL" id="KAF5360553.1"/>
    </source>
</evidence>
<comment type="caution">
    <text evidence="5">The sequence shown here is derived from an EMBL/GenBank/DDBJ whole genome shotgun (WGS) entry which is preliminary data.</text>
</comment>
<proteinExistence type="predicted"/>
<dbReference type="Proteomes" id="UP000559027">
    <property type="component" value="Unassembled WGS sequence"/>
</dbReference>